<dbReference type="EMBL" id="CP032382">
    <property type="protein sequence ID" value="AYB30984.1"/>
    <property type="molecule type" value="Genomic_DNA"/>
</dbReference>
<dbReference type="SUPFAM" id="SSF81296">
    <property type="entry name" value="E set domains"/>
    <property type="match status" value="1"/>
</dbReference>
<dbReference type="Proteomes" id="UP000266183">
    <property type="component" value="Chromosome"/>
</dbReference>
<dbReference type="Pfam" id="PF16410">
    <property type="entry name" value="DUF5018"/>
    <property type="match status" value="1"/>
</dbReference>
<feature type="domain" description="DUF5018" evidence="2">
    <location>
        <begin position="36"/>
        <end position="130"/>
    </location>
</feature>
<keyword evidence="1" id="KW-0732">Signal</keyword>
<feature type="signal peptide" evidence="1">
    <location>
        <begin position="1"/>
        <end position="20"/>
    </location>
</feature>
<dbReference type="Gene3D" id="2.60.40.2340">
    <property type="match status" value="1"/>
</dbReference>
<keyword evidence="4" id="KW-1185">Reference proteome</keyword>
<protein>
    <submittedName>
        <fullName evidence="3">DUF5018 domain-containing protein</fullName>
    </submittedName>
</protein>
<accession>A0A385SJ79</accession>
<evidence type="ECO:0000259" key="2">
    <source>
        <dbReference type="Pfam" id="PF16410"/>
    </source>
</evidence>
<evidence type="ECO:0000313" key="3">
    <source>
        <dbReference type="EMBL" id="AYB30984.1"/>
    </source>
</evidence>
<feature type="chain" id="PRO_5017330509" evidence="1">
    <location>
        <begin position="21"/>
        <end position="403"/>
    </location>
</feature>
<sequence>MKRIKLSCQFILVVLLAVFASCSNDSEDPTPNPPAKSDAKTIIVFKFSAFNPEVGGIFIEAEKKINLIVPNGTDVTALVPTIVVSEKATISPTTAVAQNFKSPVEYTVTAEDGTTQKYTVTVTVSTAVSFTLSPMTTPTDIEQDGVLILDGTQFGSYENNKVVLKNKTTGTEVEIKAASASTATRLFFKIPADLVLGDYTFTVFVGAQSLQAAETLTIVLHAPTITSVDKTTVNPEDVIVITGKYFAASGNEVKLEQDGFVFTLKVITESATSISAQLPENIFDGEHTLSVISNDIERFYGQKITVAPPANKPEITQIDKSTYNKGDVMTLTGKNLKKTGVVTYIYFVPFTSGVGFTGSGVVNSDGTVMTFTIPSNLSAGTYEVIVDVDGTESESYRDIIKIN</sequence>
<gene>
    <name evidence="3" type="ORF">D4L85_10510</name>
</gene>
<dbReference type="KEGG" id="chk:D4L85_10510"/>
<dbReference type="Gene3D" id="2.60.40.10">
    <property type="entry name" value="Immunoglobulins"/>
    <property type="match status" value="2"/>
</dbReference>
<dbReference type="InterPro" id="IPR013783">
    <property type="entry name" value="Ig-like_fold"/>
</dbReference>
<organism evidence="3 4">
    <name type="scientific">Chryseolinea soli</name>
    <dbReference type="NCBI Taxonomy" id="2321403"/>
    <lineage>
        <taxon>Bacteria</taxon>
        <taxon>Pseudomonadati</taxon>
        <taxon>Bacteroidota</taxon>
        <taxon>Cytophagia</taxon>
        <taxon>Cytophagales</taxon>
        <taxon>Fulvivirgaceae</taxon>
        <taxon>Chryseolinea</taxon>
    </lineage>
</organism>
<dbReference type="RefSeq" id="WP_119754278.1">
    <property type="nucleotide sequence ID" value="NZ_CP032382.1"/>
</dbReference>
<dbReference type="InterPro" id="IPR014756">
    <property type="entry name" value="Ig_E-set"/>
</dbReference>
<evidence type="ECO:0000256" key="1">
    <source>
        <dbReference type="SAM" id="SignalP"/>
    </source>
</evidence>
<dbReference type="InterPro" id="IPR032186">
    <property type="entry name" value="DUF5018"/>
</dbReference>
<reference evidence="4" key="1">
    <citation type="submission" date="2018-09" db="EMBL/GenBank/DDBJ databases">
        <title>Chryseolinea sp. KIS68-18 isolated from soil.</title>
        <authorList>
            <person name="Weon H.-Y."/>
            <person name="Kwon S.-W."/>
            <person name="Lee S.A."/>
        </authorList>
    </citation>
    <scope>NUCLEOTIDE SEQUENCE [LARGE SCALE GENOMIC DNA]</scope>
    <source>
        <strain evidence="4">KIS68-18</strain>
    </source>
</reference>
<dbReference type="OrthoDB" id="7012117at2"/>
<dbReference type="PROSITE" id="PS51257">
    <property type="entry name" value="PROKAR_LIPOPROTEIN"/>
    <property type="match status" value="1"/>
</dbReference>
<name>A0A385SJ79_9BACT</name>
<proteinExistence type="predicted"/>
<dbReference type="AlphaFoldDB" id="A0A385SJ79"/>
<evidence type="ECO:0000313" key="4">
    <source>
        <dbReference type="Proteomes" id="UP000266183"/>
    </source>
</evidence>